<protein>
    <submittedName>
        <fullName evidence="3">Autoinducer 2 ABC transporter substrate-binding protein</fullName>
    </submittedName>
</protein>
<dbReference type="PANTHER" id="PTHR30036:SF8">
    <property type="entry name" value="ABC-TYPE SUGAR TRANSPORT SYSTEM PERIPLASMIC COMPONENT-LIKE PROTEIN"/>
    <property type="match status" value="1"/>
</dbReference>
<accession>A0A7C8L6W8</accession>
<dbReference type="GO" id="GO:0030288">
    <property type="term" value="C:outer membrane-bounded periplasmic space"/>
    <property type="evidence" value="ECO:0007669"/>
    <property type="project" value="TreeGrafter"/>
</dbReference>
<dbReference type="AlphaFoldDB" id="A0A7C8L6W8"/>
<feature type="domain" description="Periplasmic binding protein" evidence="2">
    <location>
        <begin position="46"/>
        <end position="301"/>
    </location>
</feature>
<comment type="caution">
    <text evidence="3">The sequence shown here is derived from an EMBL/GenBank/DDBJ whole genome shotgun (WGS) entry which is preliminary data.</text>
</comment>
<sequence>MLCSIIMLLIVSACVKGAEEDLYKVVYKSEEVDIEVEDKQNTEYSIAIIPKLINIPYFNAVEEGALKAGKDLGVHVIYKGPRTAEPSQQIQIINEFIEGGEVDVIAVSANDPEKLVPVLKKAKQHNIRVITWDADTMPEGREFFINMVHPETLGRHLMDTLAWNTGEEGEFAIMTGANSAANLNEWLKWIKVQHKEYYPSMSLVEVAATDDDPHKAYTIAKRLIADYPNLKGIIGNSSVGPPAAAQAVQEAGKNGEIAVVGLSPPNDMNEYLKNDAAQVVTLWSPKKLGYLTVALSRNILSNYLPYDNQDIPGVGKIRMMNDMVIMGEPIDFVKENVDQYDF</sequence>
<gene>
    <name evidence="3" type="ORF">F9U64_11645</name>
</gene>
<dbReference type="Proteomes" id="UP000480246">
    <property type="component" value="Unassembled WGS sequence"/>
</dbReference>
<reference evidence="3 4" key="1">
    <citation type="submission" date="2019-10" db="EMBL/GenBank/DDBJ databases">
        <title>Gracilibacillus sp. nov. isolated from rice seeds.</title>
        <authorList>
            <person name="He S."/>
        </authorList>
    </citation>
    <scope>NUCLEOTIDE SEQUENCE [LARGE SCALE GENOMIC DNA]</scope>
    <source>
        <strain evidence="3 4">TD8</strain>
    </source>
</reference>
<evidence type="ECO:0000313" key="3">
    <source>
        <dbReference type="EMBL" id="KAB8134189.1"/>
    </source>
</evidence>
<dbReference type="InterPro" id="IPR050555">
    <property type="entry name" value="Bact_Solute-Bind_Prot2"/>
</dbReference>
<dbReference type="Pfam" id="PF13407">
    <property type="entry name" value="Peripla_BP_4"/>
    <property type="match status" value="1"/>
</dbReference>
<name>A0A7C8L6W8_9BACI</name>
<dbReference type="PANTHER" id="PTHR30036">
    <property type="entry name" value="D-XYLOSE-BINDING PERIPLASMIC PROTEIN"/>
    <property type="match status" value="1"/>
</dbReference>
<evidence type="ECO:0000313" key="4">
    <source>
        <dbReference type="Proteomes" id="UP000480246"/>
    </source>
</evidence>
<dbReference type="CDD" id="cd06302">
    <property type="entry name" value="PBP1_LsrB_Quorum_Sensing-like"/>
    <property type="match status" value="1"/>
</dbReference>
<dbReference type="GO" id="GO:0030246">
    <property type="term" value="F:carbohydrate binding"/>
    <property type="evidence" value="ECO:0007669"/>
    <property type="project" value="TreeGrafter"/>
</dbReference>
<dbReference type="InterPro" id="IPR025997">
    <property type="entry name" value="SBP_2_dom"/>
</dbReference>
<dbReference type="Gene3D" id="3.40.50.2300">
    <property type="match status" value="2"/>
</dbReference>
<dbReference type="OrthoDB" id="9795981at2"/>
<dbReference type="EMBL" id="WEID01000056">
    <property type="protein sequence ID" value="KAB8134189.1"/>
    <property type="molecule type" value="Genomic_DNA"/>
</dbReference>
<evidence type="ECO:0000259" key="2">
    <source>
        <dbReference type="Pfam" id="PF13407"/>
    </source>
</evidence>
<organism evidence="3 4">
    <name type="scientific">Gracilibacillus oryzae</name>
    <dbReference type="NCBI Taxonomy" id="1672701"/>
    <lineage>
        <taxon>Bacteria</taxon>
        <taxon>Bacillati</taxon>
        <taxon>Bacillota</taxon>
        <taxon>Bacilli</taxon>
        <taxon>Bacillales</taxon>
        <taxon>Bacillaceae</taxon>
        <taxon>Gracilibacillus</taxon>
    </lineage>
</organism>
<dbReference type="InterPro" id="IPR028082">
    <property type="entry name" value="Peripla_BP_I"/>
</dbReference>
<proteinExistence type="predicted"/>
<comment type="subcellular location">
    <subcellularLocation>
        <location evidence="1">Cell envelope</location>
    </subcellularLocation>
</comment>
<dbReference type="SUPFAM" id="SSF53822">
    <property type="entry name" value="Periplasmic binding protein-like I"/>
    <property type="match status" value="1"/>
</dbReference>
<keyword evidence="4" id="KW-1185">Reference proteome</keyword>
<evidence type="ECO:0000256" key="1">
    <source>
        <dbReference type="ARBA" id="ARBA00004196"/>
    </source>
</evidence>